<comment type="caution">
    <text evidence="10">The sequence shown here is derived from an EMBL/GenBank/DDBJ whole genome shotgun (WGS) entry which is preliminary data.</text>
</comment>
<dbReference type="FunFam" id="3.40.50.300:FF:001814">
    <property type="entry name" value="DNA mismatch repair protein MutS type 2"/>
    <property type="match status" value="1"/>
</dbReference>
<evidence type="ECO:0000256" key="4">
    <source>
        <dbReference type="ARBA" id="ARBA00022840"/>
    </source>
</evidence>
<dbReference type="Pfam" id="PF20297">
    <property type="entry name" value="MSSS"/>
    <property type="match status" value="1"/>
</dbReference>
<dbReference type="InterPro" id="IPR007696">
    <property type="entry name" value="DNA_mismatch_repair_MutS_core"/>
</dbReference>
<dbReference type="InterPro" id="IPR046893">
    <property type="entry name" value="MSSS"/>
</dbReference>
<dbReference type="GO" id="GO:0016887">
    <property type="term" value="F:ATP hydrolysis activity"/>
    <property type="evidence" value="ECO:0007669"/>
    <property type="project" value="InterPro"/>
</dbReference>
<keyword evidence="3" id="KW-0378">Hydrolase</keyword>
<keyword evidence="1" id="KW-0699">rRNA-binding</keyword>
<organism evidence="10 11">
    <name type="scientific">Acorus calamus</name>
    <name type="common">Sweet flag</name>
    <dbReference type="NCBI Taxonomy" id="4465"/>
    <lineage>
        <taxon>Eukaryota</taxon>
        <taxon>Viridiplantae</taxon>
        <taxon>Streptophyta</taxon>
        <taxon>Embryophyta</taxon>
        <taxon>Tracheophyta</taxon>
        <taxon>Spermatophyta</taxon>
        <taxon>Magnoliopsida</taxon>
        <taxon>Liliopsida</taxon>
        <taxon>Acoraceae</taxon>
        <taxon>Acorus</taxon>
    </lineage>
</organism>
<proteinExistence type="predicted"/>
<dbReference type="Gene3D" id="3.30.1370.110">
    <property type="match status" value="1"/>
</dbReference>
<feature type="region of interest" description="Disordered" evidence="8">
    <location>
        <begin position="785"/>
        <end position="807"/>
    </location>
</feature>
<dbReference type="InterPro" id="IPR005747">
    <property type="entry name" value="MutS2"/>
</dbReference>
<dbReference type="InterPro" id="IPR036063">
    <property type="entry name" value="Smr_dom_sf"/>
</dbReference>
<dbReference type="InterPro" id="IPR036187">
    <property type="entry name" value="DNA_mismatch_repair_MutS_sf"/>
</dbReference>
<feature type="compositionally biased region" description="Basic and acidic residues" evidence="8">
    <location>
        <begin position="879"/>
        <end position="889"/>
    </location>
</feature>
<evidence type="ECO:0000256" key="8">
    <source>
        <dbReference type="SAM" id="MobiDB-lite"/>
    </source>
</evidence>
<reference evidence="10" key="1">
    <citation type="journal article" date="2023" name="Nat. Commun.">
        <title>Diploid and tetraploid genomes of Acorus and the evolution of monocots.</title>
        <authorList>
            <person name="Ma L."/>
            <person name="Liu K.W."/>
            <person name="Li Z."/>
            <person name="Hsiao Y.Y."/>
            <person name="Qi Y."/>
            <person name="Fu T."/>
            <person name="Tang G.D."/>
            <person name="Zhang D."/>
            <person name="Sun W.H."/>
            <person name="Liu D.K."/>
            <person name="Li Y."/>
            <person name="Chen G.Z."/>
            <person name="Liu X.D."/>
            <person name="Liao X.Y."/>
            <person name="Jiang Y.T."/>
            <person name="Yu X."/>
            <person name="Hao Y."/>
            <person name="Huang J."/>
            <person name="Zhao X.W."/>
            <person name="Ke S."/>
            <person name="Chen Y.Y."/>
            <person name="Wu W.L."/>
            <person name="Hsu J.L."/>
            <person name="Lin Y.F."/>
            <person name="Huang M.D."/>
            <person name="Li C.Y."/>
            <person name="Huang L."/>
            <person name="Wang Z.W."/>
            <person name="Zhao X."/>
            <person name="Zhong W.Y."/>
            <person name="Peng D.H."/>
            <person name="Ahmad S."/>
            <person name="Lan S."/>
            <person name="Zhang J.S."/>
            <person name="Tsai W.C."/>
            <person name="Van de Peer Y."/>
            <person name="Liu Z.J."/>
        </authorList>
    </citation>
    <scope>NUCLEOTIDE SEQUENCE</scope>
    <source>
        <strain evidence="10">CP</strain>
    </source>
</reference>
<keyword evidence="6" id="KW-0238">DNA-binding</keyword>
<feature type="domain" description="Smr" evidence="9">
    <location>
        <begin position="820"/>
        <end position="859"/>
    </location>
</feature>
<dbReference type="PROSITE" id="PS50828">
    <property type="entry name" value="SMR"/>
    <property type="match status" value="1"/>
</dbReference>
<dbReference type="InterPro" id="IPR002625">
    <property type="entry name" value="Smr_dom"/>
</dbReference>
<reference evidence="10" key="2">
    <citation type="submission" date="2023-06" db="EMBL/GenBank/DDBJ databases">
        <authorList>
            <person name="Ma L."/>
            <person name="Liu K.-W."/>
            <person name="Li Z."/>
            <person name="Hsiao Y.-Y."/>
            <person name="Qi Y."/>
            <person name="Fu T."/>
            <person name="Tang G."/>
            <person name="Zhang D."/>
            <person name="Sun W.-H."/>
            <person name="Liu D.-K."/>
            <person name="Li Y."/>
            <person name="Chen G.-Z."/>
            <person name="Liu X.-D."/>
            <person name="Liao X.-Y."/>
            <person name="Jiang Y.-T."/>
            <person name="Yu X."/>
            <person name="Hao Y."/>
            <person name="Huang J."/>
            <person name="Zhao X.-W."/>
            <person name="Ke S."/>
            <person name="Chen Y.-Y."/>
            <person name="Wu W.-L."/>
            <person name="Hsu J.-L."/>
            <person name="Lin Y.-F."/>
            <person name="Huang M.-D."/>
            <person name="Li C.-Y."/>
            <person name="Huang L."/>
            <person name="Wang Z.-W."/>
            <person name="Zhao X."/>
            <person name="Zhong W.-Y."/>
            <person name="Peng D.-H."/>
            <person name="Ahmad S."/>
            <person name="Lan S."/>
            <person name="Zhang J.-S."/>
            <person name="Tsai W.-C."/>
            <person name="Van De Peer Y."/>
            <person name="Liu Z.-J."/>
        </authorList>
    </citation>
    <scope>NUCLEOTIDE SEQUENCE</scope>
    <source>
        <strain evidence="10">CP</strain>
        <tissue evidence="10">Leaves</tissue>
    </source>
</reference>
<feature type="coiled-coil region" evidence="7">
    <location>
        <begin position="599"/>
        <end position="647"/>
    </location>
</feature>
<evidence type="ECO:0000256" key="6">
    <source>
        <dbReference type="ARBA" id="ARBA00023125"/>
    </source>
</evidence>
<dbReference type="NCBIfam" id="TIGR01069">
    <property type="entry name" value="mutS2"/>
    <property type="match status" value="1"/>
</dbReference>
<keyword evidence="7" id="KW-0175">Coiled coil</keyword>
<dbReference type="GO" id="GO:0030983">
    <property type="term" value="F:mismatched DNA binding"/>
    <property type="evidence" value="ECO:0007669"/>
    <property type="project" value="InterPro"/>
</dbReference>
<keyword evidence="4" id="KW-0067">ATP-binding</keyword>
<evidence type="ECO:0000256" key="3">
    <source>
        <dbReference type="ARBA" id="ARBA00022801"/>
    </source>
</evidence>
<dbReference type="SUPFAM" id="SSF48334">
    <property type="entry name" value="DNA repair protein MutS, domain III"/>
    <property type="match status" value="1"/>
</dbReference>
<dbReference type="Pfam" id="PF01713">
    <property type="entry name" value="Smr"/>
    <property type="match status" value="1"/>
</dbReference>
<dbReference type="Proteomes" id="UP001180020">
    <property type="component" value="Unassembled WGS sequence"/>
</dbReference>
<evidence type="ECO:0000256" key="1">
    <source>
        <dbReference type="ARBA" id="ARBA00022730"/>
    </source>
</evidence>
<gene>
    <name evidence="10" type="primary">MSH7</name>
    <name evidence="10" type="ORF">QJS10_CPB21g00532</name>
</gene>
<dbReference type="GO" id="GO:0006298">
    <property type="term" value="P:mismatch repair"/>
    <property type="evidence" value="ECO:0007669"/>
    <property type="project" value="InterPro"/>
</dbReference>
<dbReference type="GO" id="GO:0045910">
    <property type="term" value="P:negative regulation of DNA recombination"/>
    <property type="evidence" value="ECO:0007669"/>
    <property type="project" value="InterPro"/>
</dbReference>
<dbReference type="Gene3D" id="3.40.50.300">
    <property type="entry name" value="P-loop containing nucleotide triphosphate hydrolases"/>
    <property type="match status" value="1"/>
</dbReference>
<dbReference type="GO" id="GO:0004519">
    <property type="term" value="F:endonuclease activity"/>
    <property type="evidence" value="ECO:0007669"/>
    <property type="project" value="UniProtKB-KW"/>
</dbReference>
<evidence type="ECO:0000256" key="7">
    <source>
        <dbReference type="SAM" id="Coils"/>
    </source>
</evidence>
<evidence type="ECO:0000313" key="10">
    <source>
        <dbReference type="EMBL" id="KAK1284001.1"/>
    </source>
</evidence>
<accession>A0AAV9C5J6</accession>
<evidence type="ECO:0000313" key="11">
    <source>
        <dbReference type="Proteomes" id="UP001180020"/>
    </source>
</evidence>
<feature type="region of interest" description="Disordered" evidence="8">
    <location>
        <begin position="859"/>
        <end position="889"/>
    </location>
</feature>
<keyword evidence="5" id="KW-0694">RNA-binding</keyword>
<dbReference type="GO" id="GO:0005524">
    <property type="term" value="F:ATP binding"/>
    <property type="evidence" value="ECO:0007669"/>
    <property type="project" value="UniProtKB-KW"/>
</dbReference>
<dbReference type="PANTHER" id="PTHR48466:SF1">
    <property type="entry name" value="SMR DOMAIN-CONTAINING PROTEIN"/>
    <property type="match status" value="1"/>
</dbReference>
<dbReference type="InterPro" id="IPR045076">
    <property type="entry name" value="MutS"/>
</dbReference>
<dbReference type="GO" id="GO:0019843">
    <property type="term" value="F:rRNA binding"/>
    <property type="evidence" value="ECO:0007669"/>
    <property type="project" value="UniProtKB-KW"/>
</dbReference>
<dbReference type="GO" id="GO:0140664">
    <property type="term" value="F:ATP-dependent DNA damage sensor activity"/>
    <property type="evidence" value="ECO:0007669"/>
    <property type="project" value="InterPro"/>
</dbReference>
<name>A0AAV9C5J6_ACOCL</name>
<dbReference type="SMART" id="SM00534">
    <property type="entry name" value="MUTSac"/>
    <property type="match status" value="1"/>
</dbReference>
<dbReference type="InterPro" id="IPR000432">
    <property type="entry name" value="DNA_mismatch_repair_MutS_C"/>
</dbReference>
<evidence type="ECO:0000256" key="5">
    <source>
        <dbReference type="ARBA" id="ARBA00022884"/>
    </source>
</evidence>
<keyword evidence="2" id="KW-0547">Nucleotide-binding</keyword>
<dbReference type="Pfam" id="PF00488">
    <property type="entry name" value="MutS_V"/>
    <property type="match status" value="1"/>
</dbReference>
<keyword evidence="11" id="KW-1185">Reference proteome</keyword>
<dbReference type="EMBL" id="JAUJYO010000021">
    <property type="protein sequence ID" value="KAK1284001.1"/>
    <property type="molecule type" value="Genomic_DNA"/>
</dbReference>
<dbReference type="SMART" id="SM00533">
    <property type="entry name" value="MUTSd"/>
    <property type="match status" value="1"/>
</dbReference>
<dbReference type="PIRSF" id="PIRSF005814">
    <property type="entry name" value="MutS_YshD"/>
    <property type="match status" value="1"/>
</dbReference>
<dbReference type="AlphaFoldDB" id="A0AAV9C5J6"/>
<dbReference type="PANTHER" id="PTHR48466">
    <property type="entry name" value="OS10G0509000 PROTEIN-RELATED"/>
    <property type="match status" value="1"/>
</dbReference>
<dbReference type="InterPro" id="IPR027417">
    <property type="entry name" value="P-loop_NTPase"/>
</dbReference>
<sequence length="889" mass="98380">MEVFICSLSVRTPSILLFTPGIRVSRSPKTIHTRNWKVRVQSQSQPGKSDFQRKIRVSEELRKETESTLEWQEICARISAFASTGIGRAVCVNGGLPFGRDRKESQKLLDQTTAAMELPRPLDFTGIEDVSGILSASVSGELLTVRELCVVERTLRAARGVYEQLEEVSSLSGGVLDRLSVIVDQASKKLETIRKERRKNVDNLESLLKGVSAMIVEAGGIDRPLITKRRSRMCVGLRASHKSLLPDGVILDVSSSGATYFMEPSDAMELNNMDVRLSKAERAEEFVILSMLTSEIAESQSEIRHLMDRILELDLAVTRGAYATSLNGVCPLFSEDGEKAKRHQLAVDIEGIQHPLLLESSRRNLSSISLSETESPTLSNSRNSDDFPVPLDIRIEQSTRVVVISGPNTGGKTATMKTLGLASLMSKAGLYLPAKNCPRLPWFDQILADIGDHQSLEHNLSTFSGHITRLCKILEVVTDESLVLIDEIGNGTDPSEGIALSISILRYIASRVNLAVVTTHYSDLSCLKTTDSRFENAAMDFCIETLQPTYRILWGSTGNSNALSIARTIGFDHKVLNRAQEWVERLIPDKLKERQGQLYQSLMKEKNVLEAQAEKAASVSSEIMKIYQEIHSEAEGLEKREAALKAKASLLVQRELRDVKSQMDAVVKRFQNHLNRSNDDQLTLLLRESEAAIASIVAAHTSEDESLTNDADGSNLYTPKIGDQVRVQGLGDKLATVVEEPLDNGTALVQYGKIRVRVKIKDMKAIQSSMDASQIGAAPQVYLSDVTQKQDQKRNKPPPEANKQEDAVFGPVVQTSKNTVDLRGMRVEEASHRLNVALSACRPYGVLFIIHGMGTGAVKESHTENTHQAPPRRQVRTGKPHELWMHHMK</sequence>
<dbReference type="SUPFAM" id="SSF52540">
    <property type="entry name" value="P-loop containing nucleoside triphosphate hydrolases"/>
    <property type="match status" value="1"/>
</dbReference>
<evidence type="ECO:0000259" key="9">
    <source>
        <dbReference type="PROSITE" id="PS50828"/>
    </source>
</evidence>
<protein>
    <submittedName>
        <fullName evidence="10">DNA mismatch repair protein MSH7</fullName>
    </submittedName>
</protein>
<evidence type="ECO:0000256" key="2">
    <source>
        <dbReference type="ARBA" id="ARBA00022741"/>
    </source>
</evidence>